<dbReference type="EMBL" id="FPJW01000005">
    <property type="protein sequence ID" value="SFX42973.1"/>
    <property type="molecule type" value="Genomic_DNA"/>
</dbReference>
<dbReference type="InterPro" id="IPR007263">
    <property type="entry name" value="DCC1-like"/>
</dbReference>
<dbReference type="PANTHER" id="PTHR34290:SF2">
    <property type="entry name" value="OS04G0668800 PROTEIN"/>
    <property type="match status" value="1"/>
</dbReference>
<dbReference type="PANTHER" id="PTHR34290">
    <property type="entry name" value="SI:CH73-390P7.2"/>
    <property type="match status" value="1"/>
</dbReference>
<reference evidence="1 2" key="1">
    <citation type="submission" date="2016-11" db="EMBL/GenBank/DDBJ databases">
        <authorList>
            <person name="Jaros S."/>
            <person name="Januszkiewicz K."/>
            <person name="Wedrychowicz H."/>
        </authorList>
    </citation>
    <scope>NUCLEOTIDE SEQUENCE [LARGE SCALE GENOMIC DNA]</scope>
    <source>
        <strain evidence="1 2">DSM 21637</strain>
    </source>
</reference>
<dbReference type="STRING" id="1122209.SAMN02745752_01632"/>
<dbReference type="AlphaFoldDB" id="A0A1K1X1Q3"/>
<dbReference type="GO" id="GO:0015035">
    <property type="term" value="F:protein-disulfide reductase activity"/>
    <property type="evidence" value="ECO:0007669"/>
    <property type="project" value="InterPro"/>
</dbReference>
<gene>
    <name evidence="1" type="ORF">SAMN02745752_01632</name>
</gene>
<dbReference type="Proteomes" id="UP000182350">
    <property type="component" value="Unassembled WGS sequence"/>
</dbReference>
<dbReference type="InterPro" id="IPR044691">
    <property type="entry name" value="DCC1_Trx"/>
</dbReference>
<keyword evidence="2" id="KW-1185">Reference proteome</keyword>
<sequence length="124" mass="14391">MPDMPRLYYDASCGLCRREIEHLRARLEPGVQLINISAADFEPPAGYTLEQLMARIHFFDGQQMLQGYRATLSYWNAASLKRTSAILRLPLLFHCGDFIYNRWANWRIRRGQHCQIPAPQKPGL</sequence>
<dbReference type="Pfam" id="PF04134">
    <property type="entry name" value="DCC1-like"/>
    <property type="match status" value="1"/>
</dbReference>
<organism evidence="1 2">
    <name type="scientific">Marinospirillum alkaliphilum DSM 21637</name>
    <dbReference type="NCBI Taxonomy" id="1122209"/>
    <lineage>
        <taxon>Bacteria</taxon>
        <taxon>Pseudomonadati</taxon>
        <taxon>Pseudomonadota</taxon>
        <taxon>Gammaproteobacteria</taxon>
        <taxon>Oceanospirillales</taxon>
        <taxon>Oceanospirillaceae</taxon>
        <taxon>Marinospirillum</taxon>
    </lineage>
</organism>
<protein>
    <submittedName>
        <fullName evidence="1">Predicted thiol-disulfide oxidoreductase YuxK, DCC family</fullName>
    </submittedName>
</protein>
<dbReference type="OrthoDB" id="5294764at2"/>
<evidence type="ECO:0000313" key="2">
    <source>
        <dbReference type="Proteomes" id="UP000182350"/>
    </source>
</evidence>
<name>A0A1K1X1Q3_9GAMM</name>
<evidence type="ECO:0000313" key="1">
    <source>
        <dbReference type="EMBL" id="SFX42973.1"/>
    </source>
</evidence>
<proteinExistence type="predicted"/>
<accession>A0A1K1X1Q3</accession>
<dbReference type="RefSeq" id="WP_072325870.1">
    <property type="nucleotide sequence ID" value="NZ_FPJW01000005.1"/>
</dbReference>